<accession>A0A3G9IRE1</accession>
<dbReference type="AlphaFoldDB" id="A0A3G9IRE1"/>
<dbReference type="KEGG" id="pbk:Back11_27750"/>
<dbReference type="InterPro" id="IPR018764">
    <property type="entry name" value="RskA_C"/>
</dbReference>
<keyword evidence="3" id="KW-1185">Reference proteome</keyword>
<dbReference type="GO" id="GO:0005886">
    <property type="term" value="C:plasma membrane"/>
    <property type="evidence" value="ECO:0007669"/>
    <property type="project" value="InterPro"/>
</dbReference>
<dbReference type="Pfam" id="PF10099">
    <property type="entry name" value="RskA_C"/>
    <property type="match status" value="1"/>
</dbReference>
<organism evidence="2 3">
    <name type="scientific">Paenibacillus baekrokdamisoli</name>
    <dbReference type="NCBI Taxonomy" id="1712516"/>
    <lineage>
        <taxon>Bacteria</taxon>
        <taxon>Bacillati</taxon>
        <taxon>Bacillota</taxon>
        <taxon>Bacilli</taxon>
        <taxon>Bacillales</taxon>
        <taxon>Paenibacillaceae</taxon>
        <taxon>Paenibacillus</taxon>
    </lineage>
</organism>
<dbReference type="OrthoDB" id="150725at2"/>
<dbReference type="EMBL" id="AP019308">
    <property type="protein sequence ID" value="BBH21430.1"/>
    <property type="molecule type" value="Genomic_DNA"/>
</dbReference>
<protein>
    <recommendedName>
        <fullName evidence="1">Anti-sigma K factor RskA C-terminal domain-containing protein</fullName>
    </recommendedName>
</protein>
<sequence length="66" mass="7372">MCFIVQAEKLPELKNEEVFQVWLLKGDQPVNSGTFVTKDGKGALYYTFSADEFDSIAITQETDAHG</sequence>
<gene>
    <name evidence="2" type="ORF">Back11_27750</name>
</gene>
<proteinExistence type="predicted"/>
<name>A0A3G9IRE1_9BACL</name>
<evidence type="ECO:0000313" key="3">
    <source>
        <dbReference type="Proteomes" id="UP000275368"/>
    </source>
</evidence>
<reference evidence="2 3" key="1">
    <citation type="submission" date="2018-11" db="EMBL/GenBank/DDBJ databases">
        <title>Complete genome sequence of Paenibacillus baekrokdamisoli strain KCTC 33723.</title>
        <authorList>
            <person name="Kang S.W."/>
            <person name="Lee K.C."/>
            <person name="Kim K.K."/>
            <person name="Kim J.S."/>
            <person name="Kim D.S."/>
            <person name="Ko S.H."/>
            <person name="Yang S.H."/>
            <person name="Lee J.S."/>
        </authorList>
    </citation>
    <scope>NUCLEOTIDE SEQUENCE [LARGE SCALE GENOMIC DNA]</scope>
    <source>
        <strain evidence="2 3">KCTC 33723</strain>
    </source>
</reference>
<evidence type="ECO:0000313" key="2">
    <source>
        <dbReference type="EMBL" id="BBH21430.1"/>
    </source>
</evidence>
<dbReference type="Proteomes" id="UP000275368">
    <property type="component" value="Chromosome"/>
</dbReference>
<feature type="domain" description="Anti-sigma K factor RskA C-terminal" evidence="1">
    <location>
        <begin position="4"/>
        <end position="62"/>
    </location>
</feature>
<evidence type="ECO:0000259" key="1">
    <source>
        <dbReference type="Pfam" id="PF10099"/>
    </source>
</evidence>